<dbReference type="Pfam" id="PF00001">
    <property type="entry name" value="7tm_1"/>
    <property type="match status" value="1"/>
</dbReference>
<accession>A0A5J4NR92</accession>
<keyword evidence="12" id="KW-1185">Reference proteome</keyword>
<feature type="transmembrane region" description="Helical" evidence="9">
    <location>
        <begin position="50"/>
        <end position="72"/>
    </location>
</feature>
<dbReference type="PANTHER" id="PTHR24249">
    <property type="entry name" value="HISTAMINE RECEPTOR-RELATED G-PROTEIN COUPLED RECEPTOR"/>
    <property type="match status" value="1"/>
</dbReference>
<dbReference type="PANTHER" id="PTHR24249:SF372">
    <property type="entry name" value="G-PROTEIN COUPLED RECEPTORS FAMILY 1 PROFILE DOMAIN-CONTAINING PROTEIN"/>
    <property type="match status" value="1"/>
</dbReference>
<sequence length="335" mass="38627">MLAFLAMPFSIAASLGTNRPPNATLANTSARHNDNILLKYPIIINELMCTFVESTVGAILMVSILSLVQLTADRMVAICVPLHYARWITERRAITSILFVWVFSVALFAVPHICAMWFSQSTPDYSVLTYDTDIYRCFVLGQHDVDEHWRMAVIYFVFIFMLPLIFIIVSYVKIYLTVRQCMKRLVRIEKRPSVLQSSGDRGNIGHVSHHNSSRDISTASIQIRAGWRKAFWTTEEYRRSQKIQARAAKTAFIFVSSFLFLTAPFFLFMLIGSFFENNFDTMETNSNRELSEILSSVTVWFVYVNSFVTPGLYCFRDGVLRRRICSLRNFVRYGR</sequence>
<dbReference type="PRINTS" id="PR00237">
    <property type="entry name" value="GPCRRHODOPSN"/>
</dbReference>
<evidence type="ECO:0000256" key="1">
    <source>
        <dbReference type="ARBA" id="ARBA00004651"/>
    </source>
</evidence>
<comment type="caution">
    <text evidence="11">The sequence shown here is derived from an EMBL/GenBank/DDBJ whole genome shotgun (WGS) entry which is preliminary data.</text>
</comment>
<dbReference type="EMBL" id="QNGE01001220">
    <property type="protein sequence ID" value="KAA3678106.1"/>
    <property type="molecule type" value="Genomic_DNA"/>
</dbReference>
<evidence type="ECO:0000256" key="8">
    <source>
        <dbReference type="ARBA" id="ARBA00023224"/>
    </source>
</evidence>
<reference evidence="11 12" key="1">
    <citation type="journal article" date="2019" name="Gigascience">
        <title>Whole-genome sequence of the oriental lung fluke Paragonimus westermani.</title>
        <authorList>
            <person name="Oey H."/>
            <person name="Zakrzewski M."/>
            <person name="Narain K."/>
            <person name="Devi K.R."/>
            <person name="Agatsuma T."/>
            <person name="Nawaratna S."/>
            <person name="Gobert G.N."/>
            <person name="Jones M.K."/>
            <person name="Ragan M.A."/>
            <person name="McManus D.P."/>
            <person name="Krause L."/>
        </authorList>
    </citation>
    <scope>NUCLEOTIDE SEQUENCE [LARGE SCALE GENOMIC DNA]</scope>
    <source>
        <strain evidence="11 12">IND2009</strain>
    </source>
</reference>
<feature type="transmembrane region" description="Helical" evidence="9">
    <location>
        <begin position="293"/>
        <end position="315"/>
    </location>
</feature>
<dbReference type="SUPFAM" id="SSF81321">
    <property type="entry name" value="Family A G protein-coupled receptor-like"/>
    <property type="match status" value="1"/>
</dbReference>
<evidence type="ECO:0000313" key="11">
    <source>
        <dbReference type="EMBL" id="KAA3678106.1"/>
    </source>
</evidence>
<keyword evidence="5" id="KW-0297">G-protein coupled receptor</keyword>
<dbReference type="Gene3D" id="1.20.1070.10">
    <property type="entry name" value="Rhodopsin 7-helix transmembrane proteins"/>
    <property type="match status" value="1"/>
</dbReference>
<dbReference type="InterPro" id="IPR000276">
    <property type="entry name" value="GPCR_Rhodpsn"/>
</dbReference>
<dbReference type="InterPro" id="IPR017452">
    <property type="entry name" value="GPCR_Rhodpsn_7TM"/>
</dbReference>
<dbReference type="InterPro" id="IPR050569">
    <property type="entry name" value="TAAR"/>
</dbReference>
<keyword evidence="7" id="KW-0675">Receptor</keyword>
<comment type="subcellular location">
    <subcellularLocation>
        <location evidence="1">Cell membrane</location>
        <topology evidence="1">Multi-pass membrane protein</topology>
    </subcellularLocation>
</comment>
<name>A0A5J4NR92_9TREM</name>
<evidence type="ECO:0000256" key="3">
    <source>
        <dbReference type="ARBA" id="ARBA00022692"/>
    </source>
</evidence>
<keyword evidence="8" id="KW-0807">Transducer</keyword>
<evidence type="ECO:0000256" key="6">
    <source>
        <dbReference type="ARBA" id="ARBA00023136"/>
    </source>
</evidence>
<dbReference type="PROSITE" id="PS50262">
    <property type="entry name" value="G_PROTEIN_RECEP_F1_2"/>
    <property type="match status" value="1"/>
</dbReference>
<keyword evidence="4 9" id="KW-1133">Transmembrane helix</keyword>
<feature type="transmembrane region" description="Helical" evidence="9">
    <location>
        <begin position="152"/>
        <end position="176"/>
    </location>
</feature>
<keyword evidence="6 9" id="KW-0472">Membrane</keyword>
<evidence type="ECO:0000259" key="10">
    <source>
        <dbReference type="PROSITE" id="PS50262"/>
    </source>
</evidence>
<dbReference type="Proteomes" id="UP000324629">
    <property type="component" value="Unassembled WGS sequence"/>
</dbReference>
<keyword evidence="3 9" id="KW-0812">Transmembrane</keyword>
<evidence type="ECO:0000256" key="7">
    <source>
        <dbReference type="ARBA" id="ARBA00023170"/>
    </source>
</evidence>
<evidence type="ECO:0000256" key="4">
    <source>
        <dbReference type="ARBA" id="ARBA00022989"/>
    </source>
</evidence>
<feature type="transmembrane region" description="Helical" evidence="9">
    <location>
        <begin position="251"/>
        <end position="273"/>
    </location>
</feature>
<proteinExistence type="predicted"/>
<feature type="transmembrane region" description="Helical" evidence="9">
    <location>
        <begin position="93"/>
        <end position="118"/>
    </location>
</feature>
<dbReference type="CDD" id="cd00637">
    <property type="entry name" value="7tm_classA_rhodopsin-like"/>
    <property type="match status" value="1"/>
</dbReference>
<evidence type="ECO:0000256" key="9">
    <source>
        <dbReference type="SAM" id="Phobius"/>
    </source>
</evidence>
<organism evidence="11 12">
    <name type="scientific">Paragonimus westermani</name>
    <dbReference type="NCBI Taxonomy" id="34504"/>
    <lineage>
        <taxon>Eukaryota</taxon>
        <taxon>Metazoa</taxon>
        <taxon>Spiralia</taxon>
        <taxon>Lophotrochozoa</taxon>
        <taxon>Platyhelminthes</taxon>
        <taxon>Trematoda</taxon>
        <taxon>Digenea</taxon>
        <taxon>Plagiorchiida</taxon>
        <taxon>Troglotremata</taxon>
        <taxon>Troglotrematidae</taxon>
        <taxon>Paragonimus</taxon>
    </lineage>
</organism>
<dbReference type="AlphaFoldDB" id="A0A5J4NR92"/>
<dbReference type="GO" id="GO:0005886">
    <property type="term" value="C:plasma membrane"/>
    <property type="evidence" value="ECO:0007669"/>
    <property type="project" value="UniProtKB-SubCell"/>
</dbReference>
<gene>
    <name evidence="11" type="ORF">DEA37_0011189</name>
</gene>
<evidence type="ECO:0000256" key="2">
    <source>
        <dbReference type="ARBA" id="ARBA00022475"/>
    </source>
</evidence>
<keyword evidence="2" id="KW-1003">Cell membrane</keyword>
<feature type="domain" description="G-protein coupled receptors family 1 profile" evidence="10">
    <location>
        <begin position="1"/>
        <end position="313"/>
    </location>
</feature>
<evidence type="ECO:0000256" key="5">
    <source>
        <dbReference type="ARBA" id="ARBA00023040"/>
    </source>
</evidence>
<protein>
    <recommendedName>
        <fullName evidence="10">G-protein coupled receptors family 1 profile domain-containing protein</fullName>
    </recommendedName>
</protein>
<evidence type="ECO:0000313" key="12">
    <source>
        <dbReference type="Proteomes" id="UP000324629"/>
    </source>
</evidence>
<dbReference type="GO" id="GO:0004930">
    <property type="term" value="F:G protein-coupled receptor activity"/>
    <property type="evidence" value="ECO:0007669"/>
    <property type="project" value="UniProtKB-KW"/>
</dbReference>